<gene>
    <name evidence="10" type="ORF">DFR68_107317</name>
</gene>
<dbReference type="Pfam" id="PF13370">
    <property type="entry name" value="Fer4_13"/>
    <property type="match status" value="1"/>
</dbReference>
<dbReference type="STRING" id="1210089.GCA_001613165_00807"/>
<dbReference type="AlphaFoldDB" id="A0A370H0W1"/>
<feature type="domain" description="4Fe-4S ferredoxin-type" evidence="9">
    <location>
        <begin position="1"/>
        <end position="29"/>
    </location>
</feature>
<comment type="cofactor">
    <cofactor evidence="1">
        <name>[3Fe-4S] cluster</name>
        <dbReference type="ChEBI" id="CHEBI:21137"/>
    </cofactor>
</comment>
<sequence length="65" mass="6805">MKITVDRQRCIGAGMCLLTAPAAFDQDEDDGPVVLLDAEPSPGLHGPVREAVENCPAAAIATDDR</sequence>
<dbReference type="GO" id="GO:0005506">
    <property type="term" value="F:iron ion binding"/>
    <property type="evidence" value="ECO:0007669"/>
    <property type="project" value="UniProtKB-UniRule"/>
</dbReference>
<evidence type="ECO:0000313" key="10">
    <source>
        <dbReference type="EMBL" id="RDI49189.1"/>
    </source>
</evidence>
<dbReference type="EMBL" id="QQAZ01000007">
    <property type="protein sequence ID" value="RDI49189.1"/>
    <property type="molecule type" value="Genomic_DNA"/>
</dbReference>
<keyword evidence="7" id="KW-0003">3Fe-4S</keyword>
<evidence type="ECO:0000256" key="7">
    <source>
        <dbReference type="ARBA" id="ARBA00023291"/>
    </source>
</evidence>
<organism evidence="10 11">
    <name type="scientific">Nocardia mexicana</name>
    <dbReference type="NCBI Taxonomy" id="279262"/>
    <lineage>
        <taxon>Bacteria</taxon>
        <taxon>Bacillati</taxon>
        <taxon>Actinomycetota</taxon>
        <taxon>Actinomycetes</taxon>
        <taxon>Mycobacteriales</taxon>
        <taxon>Nocardiaceae</taxon>
        <taxon>Nocardia</taxon>
    </lineage>
</organism>
<evidence type="ECO:0000256" key="3">
    <source>
        <dbReference type="ARBA" id="ARBA00022723"/>
    </source>
</evidence>
<reference evidence="10 11" key="1">
    <citation type="submission" date="2018-07" db="EMBL/GenBank/DDBJ databases">
        <title>Genomic Encyclopedia of Type Strains, Phase IV (KMG-IV): sequencing the most valuable type-strain genomes for metagenomic binning, comparative biology and taxonomic classification.</title>
        <authorList>
            <person name="Goeker M."/>
        </authorList>
    </citation>
    <scope>NUCLEOTIDE SEQUENCE [LARGE SCALE GENOMIC DNA]</scope>
    <source>
        <strain evidence="10 11">DSM 44952</strain>
    </source>
</reference>
<dbReference type="Proteomes" id="UP000255355">
    <property type="component" value="Unassembled WGS sequence"/>
</dbReference>
<keyword evidence="3 8" id="KW-0479">Metal-binding</keyword>
<evidence type="ECO:0000256" key="2">
    <source>
        <dbReference type="ARBA" id="ARBA00022448"/>
    </source>
</evidence>
<comment type="caution">
    <text evidence="10">The sequence shown here is derived from an EMBL/GenBank/DDBJ whole genome shotgun (WGS) entry which is preliminary data.</text>
</comment>
<evidence type="ECO:0000256" key="1">
    <source>
        <dbReference type="ARBA" id="ARBA00001927"/>
    </source>
</evidence>
<dbReference type="InterPro" id="IPR017896">
    <property type="entry name" value="4Fe4S_Fe-S-bd"/>
</dbReference>
<dbReference type="InterPro" id="IPR051269">
    <property type="entry name" value="Fe-S_cluster_ET"/>
</dbReference>
<evidence type="ECO:0000259" key="9">
    <source>
        <dbReference type="PROSITE" id="PS51379"/>
    </source>
</evidence>
<name>A0A370H0W1_9NOCA</name>
<dbReference type="InterPro" id="IPR001080">
    <property type="entry name" value="3Fe4S_ferredoxin"/>
</dbReference>
<evidence type="ECO:0000256" key="8">
    <source>
        <dbReference type="RuleBase" id="RU368020"/>
    </source>
</evidence>
<keyword evidence="11" id="KW-1185">Reference proteome</keyword>
<dbReference type="RefSeq" id="WP_068013993.1">
    <property type="nucleotide sequence ID" value="NZ_QQAZ01000007.1"/>
</dbReference>
<keyword evidence="2 8" id="KW-0813">Transport</keyword>
<dbReference type="OrthoDB" id="3215519at2"/>
<evidence type="ECO:0000256" key="6">
    <source>
        <dbReference type="ARBA" id="ARBA00023014"/>
    </source>
</evidence>
<dbReference type="PANTHER" id="PTHR36923">
    <property type="entry name" value="FERREDOXIN"/>
    <property type="match status" value="1"/>
</dbReference>
<dbReference type="PROSITE" id="PS51379">
    <property type="entry name" value="4FE4S_FER_2"/>
    <property type="match status" value="1"/>
</dbReference>
<dbReference type="PANTHER" id="PTHR36923:SF3">
    <property type="entry name" value="FERREDOXIN"/>
    <property type="match status" value="1"/>
</dbReference>
<comment type="function">
    <text evidence="8">Ferredoxins are iron-sulfur proteins that transfer electrons in a wide variety of metabolic reactions.</text>
</comment>
<keyword evidence="4 8" id="KW-0249">Electron transport</keyword>
<dbReference type="Gene3D" id="3.30.70.20">
    <property type="match status" value="1"/>
</dbReference>
<dbReference type="GO" id="GO:0009055">
    <property type="term" value="F:electron transfer activity"/>
    <property type="evidence" value="ECO:0007669"/>
    <property type="project" value="UniProtKB-UniRule"/>
</dbReference>
<accession>A0A370H0W1</accession>
<dbReference type="SUPFAM" id="SSF54862">
    <property type="entry name" value="4Fe-4S ferredoxins"/>
    <property type="match status" value="1"/>
</dbReference>
<protein>
    <recommendedName>
        <fullName evidence="8">Ferredoxin</fullName>
    </recommendedName>
</protein>
<evidence type="ECO:0000256" key="5">
    <source>
        <dbReference type="ARBA" id="ARBA00023004"/>
    </source>
</evidence>
<evidence type="ECO:0000256" key="4">
    <source>
        <dbReference type="ARBA" id="ARBA00022982"/>
    </source>
</evidence>
<dbReference type="GO" id="GO:0051538">
    <property type="term" value="F:3 iron, 4 sulfur cluster binding"/>
    <property type="evidence" value="ECO:0007669"/>
    <property type="project" value="UniProtKB-KW"/>
</dbReference>
<dbReference type="PRINTS" id="PR00352">
    <property type="entry name" value="3FE4SFRDOXIN"/>
</dbReference>
<keyword evidence="6 8" id="KW-0411">Iron-sulfur</keyword>
<keyword evidence="5 8" id="KW-0408">Iron</keyword>
<proteinExistence type="predicted"/>
<evidence type="ECO:0000313" key="11">
    <source>
        <dbReference type="Proteomes" id="UP000255355"/>
    </source>
</evidence>